<dbReference type="AlphaFoldDB" id="A0A9D1GSF3"/>
<protein>
    <submittedName>
        <fullName evidence="1">Uncharacterized protein</fullName>
    </submittedName>
</protein>
<dbReference type="Proteomes" id="UP000824136">
    <property type="component" value="Unassembled WGS sequence"/>
</dbReference>
<reference evidence="1" key="2">
    <citation type="journal article" date="2021" name="PeerJ">
        <title>Extensive microbial diversity within the chicken gut microbiome revealed by metagenomics and culture.</title>
        <authorList>
            <person name="Gilroy R."/>
            <person name="Ravi A."/>
            <person name="Getino M."/>
            <person name="Pursley I."/>
            <person name="Horton D.L."/>
            <person name="Alikhan N.F."/>
            <person name="Baker D."/>
            <person name="Gharbi K."/>
            <person name="Hall N."/>
            <person name="Watson M."/>
            <person name="Adriaenssens E.M."/>
            <person name="Foster-Nyarko E."/>
            <person name="Jarju S."/>
            <person name="Secka A."/>
            <person name="Antonio M."/>
            <person name="Oren A."/>
            <person name="Chaudhuri R.R."/>
            <person name="La Ragione R."/>
            <person name="Hildebrand F."/>
            <person name="Pallen M.J."/>
        </authorList>
    </citation>
    <scope>NUCLEOTIDE SEQUENCE</scope>
    <source>
        <strain evidence="1">CHK33-4379</strain>
    </source>
</reference>
<evidence type="ECO:0000313" key="1">
    <source>
        <dbReference type="EMBL" id="HIT58376.1"/>
    </source>
</evidence>
<comment type="caution">
    <text evidence="1">The sequence shown here is derived from an EMBL/GenBank/DDBJ whole genome shotgun (WGS) entry which is preliminary data.</text>
</comment>
<name>A0A9D1GSF3_9FIRM</name>
<accession>A0A9D1GSF3</accession>
<organism evidence="1 2">
    <name type="scientific">Candidatus Faeciplasma pullistercoris</name>
    <dbReference type="NCBI Taxonomy" id="2840800"/>
    <lineage>
        <taxon>Bacteria</taxon>
        <taxon>Bacillati</taxon>
        <taxon>Bacillota</taxon>
        <taxon>Clostridia</taxon>
        <taxon>Eubacteriales</taxon>
        <taxon>Oscillospiraceae</taxon>
        <taxon>Oscillospiraceae incertae sedis</taxon>
        <taxon>Candidatus Faeciplasma</taxon>
    </lineage>
</organism>
<evidence type="ECO:0000313" key="2">
    <source>
        <dbReference type="Proteomes" id="UP000824136"/>
    </source>
</evidence>
<gene>
    <name evidence="1" type="ORF">IAC39_01435</name>
</gene>
<dbReference type="EMBL" id="DVLL01000006">
    <property type="protein sequence ID" value="HIT58376.1"/>
    <property type="molecule type" value="Genomic_DNA"/>
</dbReference>
<sequence>MSKIKLIHGVSVDDTQALRKEYRLDGETIELTLSAEDYKEFFKQAVRLLPEPVFFFLEIPREDDDEGYDTYYLDNCTIPVAEAILDRYGGILFSDGVIRFGFGSHSDGSEIYMREYQLLSVYSRYIDGFCEIAQELGYLRNDDCVSIWDILSENNRGMRESVESDDEGYMNIVENLAEVGMYKADRE</sequence>
<proteinExistence type="predicted"/>
<reference evidence="1" key="1">
    <citation type="submission" date="2020-10" db="EMBL/GenBank/DDBJ databases">
        <authorList>
            <person name="Gilroy R."/>
        </authorList>
    </citation>
    <scope>NUCLEOTIDE SEQUENCE</scope>
    <source>
        <strain evidence="1">CHK33-4379</strain>
    </source>
</reference>